<accession>A0A6M3WWA0</accession>
<name>A0A6M3WWA0_9FLOR</name>
<geneLocation type="chloroplast" evidence="5"/>
<dbReference type="GO" id="GO:0003723">
    <property type="term" value="F:RNA binding"/>
    <property type="evidence" value="ECO:0007669"/>
    <property type="project" value="TreeGrafter"/>
</dbReference>
<keyword evidence="5" id="KW-0150">Chloroplast</keyword>
<dbReference type="GO" id="GO:0015935">
    <property type="term" value="C:small ribosomal subunit"/>
    <property type="evidence" value="ECO:0007669"/>
    <property type="project" value="TreeGrafter"/>
</dbReference>
<dbReference type="Pfam" id="PF00380">
    <property type="entry name" value="Ribosomal_S9"/>
    <property type="match status" value="1"/>
</dbReference>
<evidence type="ECO:0000256" key="2">
    <source>
        <dbReference type="ARBA" id="ARBA00022980"/>
    </source>
</evidence>
<keyword evidence="5" id="KW-0934">Plastid</keyword>
<dbReference type="HAMAP" id="MF_00532_B">
    <property type="entry name" value="Ribosomal_uS9_B"/>
    <property type="match status" value="1"/>
</dbReference>
<dbReference type="EMBL" id="MT117918">
    <property type="protein sequence ID" value="QJH88414.1"/>
    <property type="molecule type" value="Genomic_DNA"/>
</dbReference>
<dbReference type="GO" id="GO:0006412">
    <property type="term" value="P:translation"/>
    <property type="evidence" value="ECO:0007669"/>
    <property type="project" value="UniProtKB-UniRule"/>
</dbReference>
<dbReference type="GO" id="GO:0009507">
    <property type="term" value="C:chloroplast"/>
    <property type="evidence" value="ECO:0007669"/>
    <property type="project" value="UniProtKB-SubCell"/>
</dbReference>
<sequence>MTVLIHQNLSTHQIYRNIGKRKQSIAILSLKQGSGVFLVNKREFFQYFQSNVRYINICLNVFYLLNLNINHYDIHVKVKGGGLSGQICAIRLALARILSSLNRKNKALLKEYKLLTRDARIKESKKYGLKKARKAPQYSKR</sequence>
<evidence type="ECO:0000256" key="1">
    <source>
        <dbReference type="ARBA" id="ARBA00005251"/>
    </source>
</evidence>
<dbReference type="Gene3D" id="3.30.230.10">
    <property type="match status" value="1"/>
</dbReference>
<comment type="similarity">
    <text evidence="1 4">Belongs to the universal ribosomal protein uS9 family.</text>
</comment>
<dbReference type="GO" id="GO:0003735">
    <property type="term" value="F:structural constituent of ribosome"/>
    <property type="evidence" value="ECO:0007669"/>
    <property type="project" value="InterPro"/>
</dbReference>
<dbReference type="InterPro" id="IPR020568">
    <property type="entry name" value="Ribosomal_Su5_D2-typ_SF"/>
</dbReference>
<keyword evidence="2 4" id="KW-0689">Ribosomal protein</keyword>
<keyword evidence="3 4" id="KW-0687">Ribonucleoprotein</keyword>
<evidence type="ECO:0000256" key="3">
    <source>
        <dbReference type="ARBA" id="ARBA00023274"/>
    </source>
</evidence>
<dbReference type="NCBIfam" id="NF001099">
    <property type="entry name" value="PRK00132.1"/>
    <property type="match status" value="1"/>
</dbReference>
<evidence type="ECO:0000313" key="5">
    <source>
        <dbReference type="EMBL" id="QJH88414.1"/>
    </source>
</evidence>
<dbReference type="PANTHER" id="PTHR21569">
    <property type="entry name" value="RIBOSOMAL PROTEIN S9"/>
    <property type="match status" value="1"/>
</dbReference>
<protein>
    <recommendedName>
        <fullName evidence="4">Small ribosomal subunit protein uS9c</fullName>
    </recommendedName>
</protein>
<evidence type="ECO:0000256" key="4">
    <source>
        <dbReference type="HAMAP-Rule" id="MF_00532"/>
    </source>
</evidence>
<dbReference type="InterPro" id="IPR000754">
    <property type="entry name" value="Ribosomal_uS9"/>
</dbReference>
<proteinExistence type="inferred from homology"/>
<dbReference type="InterPro" id="IPR014721">
    <property type="entry name" value="Ribsml_uS5_D2-typ_fold_subgr"/>
</dbReference>
<dbReference type="AlphaFoldDB" id="A0A6M3WWA0"/>
<comment type="subcellular location">
    <subcellularLocation>
        <location evidence="4">Plastid</location>
        <location evidence="4">Chloroplast</location>
    </subcellularLocation>
</comment>
<gene>
    <name evidence="4 5" type="primary">rps9</name>
</gene>
<dbReference type="InterPro" id="IPR023035">
    <property type="entry name" value="Ribosomal_uS9_bac/plastid"/>
</dbReference>
<reference evidence="5" key="1">
    <citation type="journal article" date="2020" name="J. Phycol.">
        <title>The Organelle Genomes in the Photosynthetic Red Algal Parasite Pterocladiophila hemisphaerica (Florideophyceae, Rhodophyta) Have Elevated Substitution Rates and Extreme Gene Loss in the Plastid Genome.</title>
        <authorList>
            <person name="Preuss M."/>
            <person name="Verbruggen H."/>
            <person name="Zuccarello G.C."/>
        </authorList>
    </citation>
    <scope>NUCLEOTIDE SEQUENCE</scope>
</reference>
<dbReference type="SUPFAM" id="SSF54211">
    <property type="entry name" value="Ribosomal protein S5 domain 2-like"/>
    <property type="match status" value="1"/>
</dbReference>
<organism evidence="5">
    <name type="scientific">Pterocladiophila hemisphaerica</name>
    <dbReference type="NCBI Taxonomy" id="2712948"/>
    <lineage>
        <taxon>Eukaryota</taxon>
        <taxon>Rhodophyta</taxon>
        <taxon>Florideophyceae</taxon>
        <taxon>Rhodymeniophycidae</taxon>
        <taxon>Gracilariales</taxon>
        <taxon>Pterocladiophilaceae</taxon>
        <taxon>Pterocladiophila</taxon>
    </lineage>
</organism>
<dbReference type="PANTHER" id="PTHR21569:SF1">
    <property type="entry name" value="SMALL RIBOSOMAL SUBUNIT PROTEIN US9M"/>
    <property type="match status" value="1"/>
</dbReference>